<proteinExistence type="predicted"/>
<comment type="caution">
    <text evidence="1">The sequence shown here is derived from an EMBL/GenBank/DDBJ whole genome shotgun (WGS) entry which is preliminary data.</text>
</comment>
<reference evidence="1 2" key="1">
    <citation type="submission" date="2018-08" db="EMBL/GenBank/DDBJ databases">
        <title>Comamonas testosteroni strain SWCO2.</title>
        <authorList>
            <person name="Jiang N."/>
            <person name="Zhang X.Z."/>
        </authorList>
    </citation>
    <scope>NUCLEOTIDE SEQUENCE [LARGE SCALE GENOMIC DNA]</scope>
    <source>
        <strain evidence="1 2">SWCO2</strain>
    </source>
</reference>
<gene>
    <name evidence="1" type="ORF">DZC30_11715</name>
</gene>
<keyword evidence="2" id="KW-1185">Reference proteome</keyword>
<accession>A0A373FLK3</accession>
<dbReference type="Proteomes" id="UP000261948">
    <property type="component" value="Unassembled WGS sequence"/>
</dbReference>
<dbReference type="AlphaFoldDB" id="A0A373FLK3"/>
<organism evidence="1 2">
    <name type="scientific">Comamonas testosteroni</name>
    <name type="common">Pseudomonas testosteroni</name>
    <dbReference type="NCBI Taxonomy" id="285"/>
    <lineage>
        <taxon>Bacteria</taxon>
        <taxon>Pseudomonadati</taxon>
        <taxon>Pseudomonadota</taxon>
        <taxon>Betaproteobacteria</taxon>
        <taxon>Burkholderiales</taxon>
        <taxon>Comamonadaceae</taxon>
        <taxon>Comamonas</taxon>
    </lineage>
</organism>
<sequence>MNLPDNFGLELASRLALHEALLENLYTNLLRKMPDAQERWKGFEELLVQAMGDLQPPRDLQSEEERQWLEQQRATAQMLARQFAARVAAHQGWQE</sequence>
<evidence type="ECO:0000313" key="1">
    <source>
        <dbReference type="EMBL" id="RGE45008.1"/>
    </source>
</evidence>
<protein>
    <submittedName>
        <fullName evidence="1">Uncharacterized protein</fullName>
    </submittedName>
</protein>
<evidence type="ECO:0000313" key="2">
    <source>
        <dbReference type="Proteomes" id="UP000261948"/>
    </source>
</evidence>
<dbReference type="EMBL" id="QURR01000012">
    <property type="protein sequence ID" value="RGE45008.1"/>
    <property type="molecule type" value="Genomic_DNA"/>
</dbReference>
<name>A0A373FLK3_COMTE</name>